<dbReference type="OrthoDB" id="2548432at2759"/>
<protein>
    <submittedName>
        <fullName evidence="2">Uncharacterized protein</fullName>
    </submittedName>
</protein>
<feature type="transmembrane region" description="Helical" evidence="1">
    <location>
        <begin position="54"/>
        <end position="73"/>
    </location>
</feature>
<keyword evidence="3" id="KW-1185">Reference proteome</keyword>
<proteinExistence type="predicted"/>
<accession>A0A371DXC0</accession>
<organism evidence="2 3">
    <name type="scientific">Lentinus brumalis</name>
    <dbReference type="NCBI Taxonomy" id="2498619"/>
    <lineage>
        <taxon>Eukaryota</taxon>
        <taxon>Fungi</taxon>
        <taxon>Dikarya</taxon>
        <taxon>Basidiomycota</taxon>
        <taxon>Agaricomycotina</taxon>
        <taxon>Agaricomycetes</taxon>
        <taxon>Polyporales</taxon>
        <taxon>Polyporaceae</taxon>
        <taxon>Lentinus</taxon>
    </lineage>
</organism>
<keyword evidence="1" id="KW-0812">Transmembrane</keyword>
<evidence type="ECO:0000313" key="3">
    <source>
        <dbReference type="Proteomes" id="UP000256964"/>
    </source>
</evidence>
<reference evidence="2 3" key="1">
    <citation type="journal article" date="2018" name="Biotechnol. Biofuels">
        <title>Integrative visual omics of the white-rot fungus Polyporus brumalis exposes the biotechnological potential of its oxidative enzymes for delignifying raw plant biomass.</title>
        <authorList>
            <person name="Miyauchi S."/>
            <person name="Rancon A."/>
            <person name="Drula E."/>
            <person name="Hage H."/>
            <person name="Chaduli D."/>
            <person name="Favel A."/>
            <person name="Grisel S."/>
            <person name="Henrissat B."/>
            <person name="Herpoel-Gimbert I."/>
            <person name="Ruiz-Duenas F.J."/>
            <person name="Chevret D."/>
            <person name="Hainaut M."/>
            <person name="Lin J."/>
            <person name="Wang M."/>
            <person name="Pangilinan J."/>
            <person name="Lipzen A."/>
            <person name="Lesage-Meessen L."/>
            <person name="Navarro D."/>
            <person name="Riley R."/>
            <person name="Grigoriev I.V."/>
            <person name="Zhou S."/>
            <person name="Raouche S."/>
            <person name="Rosso M.N."/>
        </authorList>
    </citation>
    <scope>NUCLEOTIDE SEQUENCE [LARGE SCALE GENOMIC DNA]</scope>
    <source>
        <strain evidence="2 3">BRFM 1820</strain>
    </source>
</reference>
<evidence type="ECO:0000256" key="1">
    <source>
        <dbReference type="SAM" id="Phobius"/>
    </source>
</evidence>
<dbReference type="EMBL" id="KZ857379">
    <property type="protein sequence ID" value="RDX57202.1"/>
    <property type="molecule type" value="Genomic_DNA"/>
</dbReference>
<sequence length="264" mass="29058">MAFIPPPPGLNYVAAIEPSLSLLLIGAVCSSILIPIGIALLFFSTSAQRKRPIFILNVISIAFGLIEGALNIYNQTCAILARPINTNVYIVDVLIFILIPIFSESILLLRVIAVYPPRLLPKLSRVAIYGPIALAAHQDSYASRLKALFWIAVSNFVLPVILTLVQLIYVFRDTNFFHGTIVFNVNTYVQIIGVLLATIWCTGTHKWYDGGDPRKVALPEDHGLSTFRCVSNPDAVHGSAKETTWGNPDDSIPIYDSIKRNTLP</sequence>
<dbReference type="AlphaFoldDB" id="A0A371DXC0"/>
<evidence type="ECO:0000313" key="2">
    <source>
        <dbReference type="EMBL" id="RDX57202.1"/>
    </source>
</evidence>
<feature type="transmembrane region" description="Helical" evidence="1">
    <location>
        <begin position="93"/>
        <end position="115"/>
    </location>
</feature>
<keyword evidence="1" id="KW-0472">Membrane</keyword>
<dbReference type="Proteomes" id="UP000256964">
    <property type="component" value="Unassembled WGS sequence"/>
</dbReference>
<name>A0A371DXC0_9APHY</name>
<keyword evidence="1" id="KW-1133">Transmembrane helix</keyword>
<feature type="transmembrane region" description="Helical" evidence="1">
    <location>
        <begin position="147"/>
        <end position="169"/>
    </location>
</feature>
<feature type="transmembrane region" description="Helical" evidence="1">
    <location>
        <begin position="181"/>
        <end position="201"/>
    </location>
</feature>
<feature type="transmembrane region" description="Helical" evidence="1">
    <location>
        <begin position="20"/>
        <end position="42"/>
    </location>
</feature>
<gene>
    <name evidence="2" type="ORF">OH76DRAFT_1476640</name>
</gene>